<protein>
    <recommendedName>
        <fullName evidence="2">Zona occludens toxin N-terminal domain-containing protein</fullName>
    </recommendedName>
</protein>
<evidence type="ECO:0008006" key="2">
    <source>
        <dbReference type="Google" id="ProtNLM"/>
    </source>
</evidence>
<evidence type="ECO:0000313" key="1">
    <source>
        <dbReference type="EMBL" id="GAI03987.1"/>
    </source>
</evidence>
<accession>X1KAF0</accession>
<name>X1KAF0_9ZZZZ</name>
<dbReference type="EMBL" id="BARV01011103">
    <property type="protein sequence ID" value="GAI03987.1"/>
    <property type="molecule type" value="Genomic_DNA"/>
</dbReference>
<gene>
    <name evidence="1" type="ORF">S06H3_21207</name>
</gene>
<comment type="caution">
    <text evidence="1">The sequence shown here is derived from an EMBL/GenBank/DDBJ whole genome shotgun (WGS) entry which is preliminary data.</text>
</comment>
<feature type="non-terminal residue" evidence="1">
    <location>
        <position position="152"/>
    </location>
</feature>
<reference evidence="1" key="1">
    <citation type="journal article" date="2014" name="Front. Microbiol.">
        <title>High frequency of phylogenetically diverse reductive dehalogenase-homologous genes in deep subseafloor sedimentary metagenomes.</title>
        <authorList>
            <person name="Kawai M."/>
            <person name="Futagami T."/>
            <person name="Toyoda A."/>
            <person name="Takaki Y."/>
            <person name="Nishi S."/>
            <person name="Hori S."/>
            <person name="Arai W."/>
            <person name="Tsubouchi T."/>
            <person name="Morono Y."/>
            <person name="Uchiyama I."/>
            <person name="Ito T."/>
            <person name="Fujiyama A."/>
            <person name="Inagaki F."/>
            <person name="Takami H."/>
        </authorList>
    </citation>
    <scope>NUCLEOTIDE SEQUENCE</scope>
    <source>
        <strain evidence="1">Expedition CK06-06</strain>
    </source>
</reference>
<dbReference type="AlphaFoldDB" id="X1KAF0"/>
<organism evidence="1">
    <name type="scientific">marine sediment metagenome</name>
    <dbReference type="NCBI Taxonomy" id="412755"/>
    <lineage>
        <taxon>unclassified sequences</taxon>
        <taxon>metagenomes</taxon>
        <taxon>ecological metagenomes</taxon>
    </lineage>
</organism>
<proteinExistence type="predicted"/>
<sequence length="152" mass="17482">MKEIIQHPSTILIIGRRRYGKSALGFNILEEFHNDQPELKIFVVSLPKEKHHLLPDWIIPVDTVEELPDNSIALLDESSLSYHAYLWGQKETVVMDKIISVSGQKGQTFIFITHTMRKFAITLLLDIDILLCKKPSLLHGKLERGEVRKIIE</sequence>